<dbReference type="Proteomes" id="UP000182521">
    <property type="component" value="Chromosome"/>
</dbReference>
<dbReference type="EMBL" id="CP009654">
    <property type="protein sequence ID" value="APC96292.1"/>
    <property type="molecule type" value="Genomic_DNA"/>
</dbReference>
<gene>
    <name evidence="1" type="ORF">KX01_922</name>
</gene>
<accession>A0A1J0KRQ0</accession>
<dbReference type="RefSeq" id="WP_071663854.1">
    <property type="nucleotide sequence ID" value="NZ_CP009654.1"/>
</dbReference>
<proteinExistence type="predicted"/>
<dbReference type="STRING" id="1542390.KX01_922"/>
<evidence type="ECO:0000313" key="2">
    <source>
        <dbReference type="Proteomes" id="UP000182521"/>
    </source>
</evidence>
<reference evidence="2" key="1">
    <citation type="submission" date="2014-10" db="EMBL/GenBank/DDBJ databases">
        <authorList>
            <person name="Kuske C.R."/>
            <person name="Challacombe J.F."/>
            <person name="Daligault H.E."/>
            <person name="Davenport K.W."/>
            <person name="Johnson S.L."/>
            <person name="Siddaramappa S."/>
            <person name="Petersen J.M."/>
        </authorList>
    </citation>
    <scope>NUCLEOTIDE SEQUENCE [LARGE SCALE GENOMIC DNA]</scope>
    <source>
        <strain evidence="2">CA97-1460</strain>
    </source>
</reference>
<name>A0A1J0KRQ0_9GAMM</name>
<dbReference type="AlphaFoldDB" id="A0A1J0KRQ0"/>
<organism evidence="1 2">
    <name type="scientific">Francisella frigiditurris</name>
    <dbReference type="NCBI Taxonomy" id="1542390"/>
    <lineage>
        <taxon>Bacteria</taxon>
        <taxon>Pseudomonadati</taxon>
        <taxon>Pseudomonadota</taxon>
        <taxon>Gammaproteobacteria</taxon>
        <taxon>Thiotrichales</taxon>
        <taxon>Francisellaceae</taxon>
        <taxon>Francisella</taxon>
    </lineage>
</organism>
<keyword evidence="2" id="KW-1185">Reference proteome</keyword>
<dbReference type="KEGG" id="frc:KX01_922"/>
<sequence length="130" mass="15204">MVEYLGKADNTFHALALIFHLAETSNQEYISVKTVEQVIMLMLYFNDCAKYLYDDTYDLSINTAKEVLARKSKFSNDKGFTVSDIYRSGIKWRNVGKELISDGLKLLDEHNYIYLTDKSTYMNKVYKWNI</sequence>
<protein>
    <submittedName>
        <fullName evidence="1">Uncharacterized protein</fullName>
    </submittedName>
</protein>
<evidence type="ECO:0000313" key="1">
    <source>
        <dbReference type="EMBL" id="APC96292.1"/>
    </source>
</evidence>